<evidence type="ECO:0000256" key="2">
    <source>
        <dbReference type="ARBA" id="ARBA00000909"/>
    </source>
</evidence>
<comment type="similarity">
    <text evidence="3 19">In the N-terminal section; belongs to the NnrE/AIBP family.</text>
</comment>
<dbReference type="PANTHER" id="PTHR12592:SF0">
    <property type="entry name" value="ATP-DEPENDENT (S)-NAD(P)H-HYDRATE DEHYDRATASE"/>
    <property type="match status" value="1"/>
</dbReference>
<keyword evidence="5 18" id="KW-0479">Metal-binding</keyword>
<feature type="binding site" evidence="18">
    <location>
        <position position="164"/>
    </location>
    <ligand>
        <name>K(+)</name>
        <dbReference type="ChEBI" id="CHEBI:29103"/>
    </ligand>
</feature>
<dbReference type="InterPro" id="IPR017953">
    <property type="entry name" value="Carbohydrate_kinase_pred_CS"/>
</dbReference>
<dbReference type="EMBL" id="JAJISD010000001">
    <property type="protein sequence ID" value="MCC8427455.1"/>
    <property type="molecule type" value="Genomic_DNA"/>
</dbReference>
<comment type="catalytic activity">
    <reaction evidence="2 18 19">
        <text>(6R)-NADPHX = (6S)-NADPHX</text>
        <dbReference type="Rhea" id="RHEA:32227"/>
        <dbReference type="ChEBI" id="CHEBI:64076"/>
        <dbReference type="ChEBI" id="CHEBI:64077"/>
        <dbReference type="EC" id="5.1.99.6"/>
    </reaction>
</comment>
<keyword evidence="23" id="KW-1185">Reference proteome</keyword>
<feature type="binding site" evidence="17">
    <location>
        <position position="440"/>
    </location>
    <ligand>
        <name>AMP</name>
        <dbReference type="ChEBI" id="CHEBI:456215"/>
    </ligand>
</feature>
<evidence type="ECO:0000256" key="14">
    <source>
        <dbReference type="ARBA" id="ARBA00025153"/>
    </source>
</evidence>
<proteinExistence type="inferred from homology"/>
<dbReference type="SUPFAM" id="SSF53613">
    <property type="entry name" value="Ribokinase-like"/>
    <property type="match status" value="1"/>
</dbReference>
<name>A0ABS8KN37_9HYPH</name>
<dbReference type="NCBIfam" id="TIGR00197">
    <property type="entry name" value="yjeF_nterm"/>
    <property type="match status" value="1"/>
</dbReference>
<feature type="binding site" evidence="17">
    <location>
        <position position="262"/>
    </location>
    <ligand>
        <name>(6S)-NADPHX</name>
        <dbReference type="ChEBI" id="CHEBI:64076"/>
    </ligand>
</feature>
<evidence type="ECO:0000256" key="13">
    <source>
        <dbReference type="ARBA" id="ARBA00023268"/>
    </source>
</evidence>
<keyword evidence="8 17" id="KW-0521">NADP</keyword>
<feature type="binding site" evidence="17">
    <location>
        <position position="376"/>
    </location>
    <ligand>
        <name>(6S)-NADPHX</name>
        <dbReference type="ChEBI" id="CHEBI:64076"/>
    </ligand>
</feature>
<evidence type="ECO:0000256" key="17">
    <source>
        <dbReference type="HAMAP-Rule" id="MF_01965"/>
    </source>
</evidence>
<dbReference type="Pfam" id="PF01256">
    <property type="entry name" value="Carb_kinase"/>
    <property type="match status" value="1"/>
</dbReference>
<keyword evidence="13" id="KW-0511">Multifunctional enzyme</keyword>
<evidence type="ECO:0000256" key="4">
    <source>
        <dbReference type="ARBA" id="ARBA00009524"/>
    </source>
</evidence>
<evidence type="ECO:0000256" key="8">
    <source>
        <dbReference type="ARBA" id="ARBA00022857"/>
    </source>
</evidence>
<keyword evidence="7 17" id="KW-0067">ATP-binding</keyword>
<comment type="function">
    <text evidence="14 19">Bifunctional enzyme that catalyzes the epimerization of the S- and R-forms of NAD(P)HX and the dehydration of the S-form of NAD(P)HX at the expense of ADP, which is converted to AMP. This allows the repair of both epimers of NAD(P)HX, a damaged form of NAD(P)H that is a result of enzymatic or heat-dependent hydration.</text>
</comment>
<dbReference type="InterPro" id="IPR000631">
    <property type="entry name" value="CARKD"/>
</dbReference>
<accession>A0ABS8KN37</accession>
<dbReference type="SUPFAM" id="SSF64153">
    <property type="entry name" value="YjeF N-terminal domain-like"/>
    <property type="match status" value="1"/>
</dbReference>
<protein>
    <recommendedName>
        <fullName evidence="19">Bifunctional NAD(P)H-hydrate repair enzyme</fullName>
    </recommendedName>
    <alternativeName>
        <fullName evidence="19">Nicotinamide nucleotide repair protein</fullName>
    </alternativeName>
    <domain>
        <recommendedName>
            <fullName evidence="19">ADP-dependent (S)-NAD(P)H-hydrate dehydratase</fullName>
            <ecNumber evidence="19">4.2.1.136</ecNumber>
        </recommendedName>
        <alternativeName>
            <fullName evidence="19">ADP-dependent NAD(P)HX dehydratase</fullName>
        </alternativeName>
    </domain>
    <domain>
        <recommendedName>
            <fullName evidence="19">NAD(P)H-hydrate epimerase</fullName>
            <ecNumber evidence="19">5.1.99.6</ecNumber>
        </recommendedName>
    </domain>
</protein>
<comment type="catalytic activity">
    <reaction evidence="1 18 19">
        <text>(6R)-NADHX = (6S)-NADHX</text>
        <dbReference type="Rhea" id="RHEA:32215"/>
        <dbReference type="ChEBI" id="CHEBI:64074"/>
        <dbReference type="ChEBI" id="CHEBI:64075"/>
        <dbReference type="EC" id="5.1.99.6"/>
    </reaction>
</comment>
<feature type="binding site" evidence="17">
    <location>
        <begin position="411"/>
        <end position="415"/>
    </location>
    <ligand>
        <name>AMP</name>
        <dbReference type="ChEBI" id="CHEBI:456215"/>
    </ligand>
</feature>
<evidence type="ECO:0000256" key="19">
    <source>
        <dbReference type="PIRNR" id="PIRNR017184"/>
    </source>
</evidence>
<dbReference type="NCBIfam" id="TIGR00196">
    <property type="entry name" value="yjeF_cterm"/>
    <property type="match status" value="1"/>
</dbReference>
<sequence length="500" mass="52012">MAENRDLLPRDELTLLTCAEMSKSDGFAIASGVPGRDLMERAGRAVAMAVMQRHGRRPVVLLCGPGNNGGDGFVAARHLRTAGWSVRLALFGSLEALKGDAAWAASTWTGAVEPWSAGLLDGAPLVVDAIFGAGLSRKIDGEIGTAIDLVNERKLTVVAVDVPSGLHGDTGEILGRAVEAETTVTFHRAKPGHYSVEGLRRCGYLRIVDICIPDGALATIDPKTWLNAPPLWTHLLRRGDIADHKYARGHLTILAGSHATGAARLAALAGRRVGAGLVTIGAFPSTLTALQAAEPGNLIVEIDDAAMFERLLGDERRNAVLIGPGSGVTDRTRGAALAALAARRRVVLDADAITVFASDPDLLFGSIDGPTVLTPHEGEFRRLFPDLAGKADKLGRARRAAARSGATILLKGPDTVIAAPDGRAVVNIHASPALATAGSGDVLAGLIGGLMAQELTPFAAASAAAWLHGECARLFGRPGLIAEDLPALLPQALQSLSSFN</sequence>
<dbReference type="InterPro" id="IPR004443">
    <property type="entry name" value="YjeF_N_dom"/>
</dbReference>
<dbReference type="PIRSF" id="PIRSF017184">
    <property type="entry name" value="Nnr"/>
    <property type="match status" value="1"/>
</dbReference>
<feature type="binding site" evidence="18">
    <location>
        <position position="68"/>
    </location>
    <ligand>
        <name>K(+)</name>
        <dbReference type="ChEBI" id="CHEBI:29103"/>
    </ligand>
</feature>
<comment type="similarity">
    <text evidence="17">Belongs to the NnrD/CARKD family.</text>
</comment>
<dbReference type="PROSITE" id="PS51385">
    <property type="entry name" value="YJEF_N"/>
    <property type="match status" value="1"/>
</dbReference>
<evidence type="ECO:0000256" key="16">
    <source>
        <dbReference type="ARBA" id="ARBA00049209"/>
    </source>
</evidence>
<feature type="domain" description="YjeF C-terminal" evidence="20">
    <location>
        <begin position="228"/>
        <end position="496"/>
    </location>
</feature>
<keyword evidence="11 18" id="KW-0413">Isomerase</keyword>
<comment type="cofactor">
    <cofactor evidence="17">
        <name>Mg(2+)</name>
        <dbReference type="ChEBI" id="CHEBI:18420"/>
    </cofactor>
</comment>
<evidence type="ECO:0000256" key="15">
    <source>
        <dbReference type="ARBA" id="ARBA00048238"/>
    </source>
</evidence>
<dbReference type="HAMAP" id="MF_01966">
    <property type="entry name" value="NADHX_epimerase"/>
    <property type="match status" value="1"/>
</dbReference>
<feature type="binding site" evidence="18">
    <location>
        <begin position="67"/>
        <end position="71"/>
    </location>
    <ligand>
        <name>(6S)-NADPHX</name>
        <dbReference type="ChEBI" id="CHEBI:64076"/>
    </ligand>
</feature>
<evidence type="ECO:0000256" key="11">
    <source>
        <dbReference type="ARBA" id="ARBA00023235"/>
    </source>
</evidence>
<keyword evidence="12 17" id="KW-0456">Lyase</keyword>
<comment type="similarity">
    <text evidence="18">Belongs to the NnrE/AIBP family.</text>
</comment>
<dbReference type="PANTHER" id="PTHR12592">
    <property type="entry name" value="ATP-DEPENDENT (S)-NAD(P)H-HYDRATE DEHYDRATASE FAMILY MEMBER"/>
    <property type="match status" value="1"/>
</dbReference>
<comment type="function">
    <text evidence="18">Catalyzes the epimerization of the S- and R-forms of NAD(P)HX, a damaged form of NAD(P)H that is a result of enzymatic or heat-dependent hydration. This is a prerequisite for the S-specific NAD(P)H-hydrate dehydratase to allow the repair of both epimers of NAD(P)HX.</text>
</comment>
<dbReference type="InterPro" id="IPR029056">
    <property type="entry name" value="Ribokinase-like"/>
</dbReference>
<keyword evidence="10 17" id="KW-0520">NAD</keyword>
<evidence type="ECO:0000313" key="22">
    <source>
        <dbReference type="EMBL" id="MCC8427455.1"/>
    </source>
</evidence>
<comment type="caution">
    <text evidence="22">The sequence shown here is derived from an EMBL/GenBank/DDBJ whole genome shotgun (WGS) entry which is preliminary data.</text>
</comment>
<evidence type="ECO:0000256" key="5">
    <source>
        <dbReference type="ARBA" id="ARBA00022723"/>
    </source>
</evidence>
<comment type="catalytic activity">
    <reaction evidence="16 17 19">
        <text>(6S)-NADPHX + ADP = AMP + phosphate + NADPH + H(+)</text>
        <dbReference type="Rhea" id="RHEA:32235"/>
        <dbReference type="ChEBI" id="CHEBI:15378"/>
        <dbReference type="ChEBI" id="CHEBI:43474"/>
        <dbReference type="ChEBI" id="CHEBI:57783"/>
        <dbReference type="ChEBI" id="CHEBI:64076"/>
        <dbReference type="ChEBI" id="CHEBI:456215"/>
        <dbReference type="ChEBI" id="CHEBI:456216"/>
        <dbReference type="EC" id="4.2.1.136"/>
    </reaction>
</comment>
<evidence type="ECO:0000313" key="23">
    <source>
        <dbReference type="Proteomes" id="UP001198862"/>
    </source>
</evidence>
<dbReference type="EC" id="4.2.1.136" evidence="19"/>
<feature type="binding site" evidence="18">
    <location>
        <begin position="132"/>
        <end position="138"/>
    </location>
    <ligand>
        <name>(6S)-NADPHX</name>
        <dbReference type="ChEBI" id="CHEBI:64076"/>
    </ligand>
</feature>
<gene>
    <name evidence="18" type="primary">nnrE</name>
    <name evidence="17" type="synonym">nnrD</name>
    <name evidence="22" type="ORF">LJ725_00630</name>
</gene>
<dbReference type="CDD" id="cd01171">
    <property type="entry name" value="YXKO-related"/>
    <property type="match status" value="1"/>
</dbReference>
<feature type="domain" description="YjeF N-terminal" evidence="21">
    <location>
        <begin position="21"/>
        <end position="218"/>
    </location>
</feature>
<comment type="function">
    <text evidence="17">Catalyzes the dehydration of the S-form of NAD(P)HX at the expense of ADP, which is converted to AMP. Together with NAD(P)HX epimerase, which catalyzes the epimerization of the S- and R-forms, the enzyme allows the repair of both epimers of NAD(P)HX, a damaged form of NAD(P)H that is a result of enzymatic or heat-dependent hydration.</text>
</comment>
<comment type="caution">
    <text evidence="18">Lacks conserved residue(s) required for the propagation of feature annotation.</text>
</comment>
<evidence type="ECO:0000259" key="20">
    <source>
        <dbReference type="PROSITE" id="PS51383"/>
    </source>
</evidence>
<reference evidence="22 23" key="1">
    <citation type="submission" date="2021-11" db="EMBL/GenBank/DDBJ databases">
        <authorList>
            <person name="Lee D.-H."/>
            <person name="Kim S.-B."/>
        </authorList>
    </citation>
    <scope>NUCLEOTIDE SEQUENCE [LARGE SCALE GENOMIC DNA]</scope>
    <source>
        <strain evidence="22 23">KCTC 52223</strain>
    </source>
</reference>
<feature type="binding site" evidence="18">
    <location>
        <position position="128"/>
    </location>
    <ligand>
        <name>K(+)</name>
        <dbReference type="ChEBI" id="CHEBI:29103"/>
    </ligand>
</feature>
<evidence type="ECO:0000256" key="6">
    <source>
        <dbReference type="ARBA" id="ARBA00022741"/>
    </source>
</evidence>
<comment type="similarity">
    <text evidence="4 19">In the C-terminal section; belongs to the NnrD/CARKD family.</text>
</comment>
<keyword evidence="9 18" id="KW-0630">Potassium</keyword>
<dbReference type="Gene3D" id="3.40.1190.20">
    <property type="match status" value="1"/>
</dbReference>
<feature type="binding site" evidence="17">
    <location>
        <position position="441"/>
    </location>
    <ligand>
        <name>(6S)-NADPHX</name>
        <dbReference type="ChEBI" id="CHEBI:64076"/>
    </ligand>
</feature>
<evidence type="ECO:0000256" key="12">
    <source>
        <dbReference type="ARBA" id="ARBA00023239"/>
    </source>
</evidence>
<dbReference type="InterPro" id="IPR036652">
    <property type="entry name" value="YjeF_N_dom_sf"/>
</dbReference>
<feature type="binding site" evidence="18">
    <location>
        <position position="161"/>
    </location>
    <ligand>
        <name>(6S)-NADPHX</name>
        <dbReference type="ChEBI" id="CHEBI:64076"/>
    </ligand>
</feature>
<dbReference type="PROSITE" id="PS51383">
    <property type="entry name" value="YJEF_C_3"/>
    <property type="match status" value="1"/>
</dbReference>
<organism evidence="22 23">
    <name type="scientific">Reyranella aquatilis</name>
    <dbReference type="NCBI Taxonomy" id="2035356"/>
    <lineage>
        <taxon>Bacteria</taxon>
        <taxon>Pseudomonadati</taxon>
        <taxon>Pseudomonadota</taxon>
        <taxon>Alphaproteobacteria</taxon>
        <taxon>Hyphomicrobiales</taxon>
        <taxon>Reyranellaceae</taxon>
        <taxon>Reyranella</taxon>
    </lineage>
</organism>
<evidence type="ECO:0000256" key="1">
    <source>
        <dbReference type="ARBA" id="ARBA00000013"/>
    </source>
</evidence>
<evidence type="ECO:0000256" key="18">
    <source>
        <dbReference type="HAMAP-Rule" id="MF_01966"/>
    </source>
</evidence>
<comment type="catalytic activity">
    <reaction evidence="15 17 19">
        <text>(6S)-NADHX + ADP = AMP + phosphate + NADH + H(+)</text>
        <dbReference type="Rhea" id="RHEA:32223"/>
        <dbReference type="ChEBI" id="CHEBI:15378"/>
        <dbReference type="ChEBI" id="CHEBI:43474"/>
        <dbReference type="ChEBI" id="CHEBI:57945"/>
        <dbReference type="ChEBI" id="CHEBI:64074"/>
        <dbReference type="ChEBI" id="CHEBI:456215"/>
        <dbReference type="ChEBI" id="CHEBI:456216"/>
        <dbReference type="EC" id="4.2.1.136"/>
    </reaction>
</comment>
<dbReference type="Proteomes" id="UP001198862">
    <property type="component" value="Unassembled WGS sequence"/>
</dbReference>
<dbReference type="HAMAP" id="MF_01965">
    <property type="entry name" value="NADHX_dehydratase"/>
    <property type="match status" value="1"/>
</dbReference>
<feature type="binding site" evidence="17">
    <location>
        <position position="325"/>
    </location>
    <ligand>
        <name>(6S)-NADPHX</name>
        <dbReference type="ChEBI" id="CHEBI:64076"/>
    </ligand>
</feature>
<dbReference type="EC" id="5.1.99.6" evidence="19"/>
<evidence type="ECO:0000256" key="9">
    <source>
        <dbReference type="ARBA" id="ARBA00022958"/>
    </source>
</evidence>
<keyword evidence="6 17" id="KW-0547">Nucleotide-binding</keyword>
<dbReference type="InterPro" id="IPR030677">
    <property type="entry name" value="Nnr"/>
</dbReference>
<evidence type="ECO:0000256" key="3">
    <source>
        <dbReference type="ARBA" id="ARBA00006001"/>
    </source>
</evidence>
<dbReference type="PROSITE" id="PS01050">
    <property type="entry name" value="YJEF_C_2"/>
    <property type="match status" value="1"/>
</dbReference>
<evidence type="ECO:0000256" key="7">
    <source>
        <dbReference type="ARBA" id="ARBA00022840"/>
    </source>
</evidence>
<dbReference type="Pfam" id="PF03853">
    <property type="entry name" value="YjeF_N"/>
    <property type="match status" value="1"/>
</dbReference>
<evidence type="ECO:0000256" key="10">
    <source>
        <dbReference type="ARBA" id="ARBA00023027"/>
    </source>
</evidence>
<dbReference type="Gene3D" id="3.40.50.10260">
    <property type="entry name" value="YjeF N-terminal domain"/>
    <property type="match status" value="1"/>
</dbReference>
<comment type="cofactor">
    <cofactor evidence="18 19">
        <name>K(+)</name>
        <dbReference type="ChEBI" id="CHEBI:29103"/>
    </cofactor>
    <text evidence="18 19">Binds 1 potassium ion per subunit.</text>
</comment>
<evidence type="ECO:0000259" key="21">
    <source>
        <dbReference type="PROSITE" id="PS51385"/>
    </source>
</evidence>
<comment type="subunit">
    <text evidence="17">Homotetramer.</text>
</comment>